<organism evidence="2 3">
    <name type="scientific">Sphingorhabdus contaminans</name>
    <dbReference type="NCBI Taxonomy" id="1343899"/>
    <lineage>
        <taxon>Bacteria</taxon>
        <taxon>Pseudomonadati</taxon>
        <taxon>Pseudomonadota</taxon>
        <taxon>Alphaproteobacteria</taxon>
        <taxon>Sphingomonadales</taxon>
        <taxon>Sphingomonadaceae</taxon>
        <taxon>Sphingorhabdus</taxon>
    </lineage>
</organism>
<keyword evidence="3" id="KW-1185">Reference proteome</keyword>
<sequence length="266" mass="29572">MTTFATKTCAGICSFALIFTAVPTYAKTPTSLSDLVGARGAGGEEQLESRGYYSTHVSTEDDRKISYWWNSSKKECVRVTTYDGRYESINTAQPIDCGQAKSSSGDKTAAIAVGAAALLGIAALASKSHHRDDRDYDMNGTAEFERGYRDGLYNQSYHNYNRSDAYSHGFEKGVRQRGYETSYRPGYGYGGGYGGYVNVNDLIGQPKGYANSSLSQRGFVMRDSDKTDYNGRYTTWWREASEQCITVNTRDGYVYTVQTARKRNCR</sequence>
<reference evidence="2 3" key="1">
    <citation type="submission" date="2019-07" db="EMBL/GenBank/DDBJ databases">
        <authorList>
            <person name="Park M."/>
        </authorList>
    </citation>
    <scope>NUCLEOTIDE SEQUENCE [LARGE SCALE GENOMIC DNA]</scope>
    <source>
        <strain evidence="2 3">KCTC32445</strain>
    </source>
</reference>
<protein>
    <submittedName>
        <fullName evidence="2">Uncharacterized protein</fullName>
    </submittedName>
</protein>
<evidence type="ECO:0000256" key="1">
    <source>
        <dbReference type="SAM" id="SignalP"/>
    </source>
</evidence>
<keyword evidence="1" id="KW-0732">Signal</keyword>
<dbReference type="AlphaFoldDB" id="A0A553WGU6"/>
<dbReference type="EMBL" id="VKKU01000001">
    <property type="protein sequence ID" value="TSB03898.1"/>
    <property type="molecule type" value="Genomic_DNA"/>
</dbReference>
<dbReference type="Proteomes" id="UP000320160">
    <property type="component" value="Unassembled WGS sequence"/>
</dbReference>
<accession>A0A553WGU6</accession>
<proteinExistence type="predicted"/>
<dbReference type="OrthoDB" id="594865at2"/>
<gene>
    <name evidence="2" type="ORF">FOM92_00150</name>
</gene>
<feature type="signal peptide" evidence="1">
    <location>
        <begin position="1"/>
        <end position="26"/>
    </location>
</feature>
<evidence type="ECO:0000313" key="3">
    <source>
        <dbReference type="Proteomes" id="UP000320160"/>
    </source>
</evidence>
<dbReference type="RefSeq" id="WP_143774755.1">
    <property type="nucleotide sequence ID" value="NZ_VKKU01000001.1"/>
</dbReference>
<feature type="chain" id="PRO_5021854764" evidence="1">
    <location>
        <begin position="27"/>
        <end position="266"/>
    </location>
</feature>
<name>A0A553WGU6_9SPHN</name>
<evidence type="ECO:0000313" key="2">
    <source>
        <dbReference type="EMBL" id="TSB03898.1"/>
    </source>
</evidence>
<comment type="caution">
    <text evidence="2">The sequence shown here is derived from an EMBL/GenBank/DDBJ whole genome shotgun (WGS) entry which is preliminary data.</text>
</comment>